<feature type="region of interest" description="Disordered" evidence="1">
    <location>
        <begin position="1"/>
        <end position="89"/>
    </location>
</feature>
<keyword evidence="3" id="KW-1185">Reference proteome</keyword>
<gene>
    <name evidence="2" type="ORF">N4261_07945</name>
</gene>
<evidence type="ECO:0000313" key="3">
    <source>
        <dbReference type="Proteomes" id="UP001064933"/>
    </source>
</evidence>
<feature type="compositionally biased region" description="Low complexity" evidence="1">
    <location>
        <begin position="58"/>
        <end position="88"/>
    </location>
</feature>
<proteinExistence type="predicted"/>
<dbReference type="RefSeq" id="WP_261759626.1">
    <property type="nucleotide sequence ID" value="NZ_CP104562.2"/>
</dbReference>
<feature type="compositionally biased region" description="Polar residues" evidence="1">
    <location>
        <begin position="541"/>
        <end position="553"/>
    </location>
</feature>
<feature type="compositionally biased region" description="Low complexity" evidence="1">
    <location>
        <begin position="514"/>
        <end position="527"/>
    </location>
</feature>
<organism evidence="2 3">
    <name type="scientific">Roseateles amylovorans</name>
    <dbReference type="NCBI Taxonomy" id="2978473"/>
    <lineage>
        <taxon>Bacteria</taxon>
        <taxon>Pseudomonadati</taxon>
        <taxon>Pseudomonadota</taxon>
        <taxon>Betaproteobacteria</taxon>
        <taxon>Burkholderiales</taxon>
        <taxon>Sphaerotilaceae</taxon>
        <taxon>Roseateles</taxon>
    </lineage>
</organism>
<reference evidence="2" key="1">
    <citation type="submission" date="2022-10" db="EMBL/GenBank/DDBJ databases">
        <title>Characterization and whole genome sequencing of a new Roseateles species, isolated from fresh water.</title>
        <authorList>
            <person name="Guliayeva D.Y."/>
            <person name="Akhremchuk A.E."/>
            <person name="Sikolenko M.A."/>
            <person name="Valentovich L.N."/>
            <person name="Sidarenka A.V."/>
        </authorList>
    </citation>
    <scope>NUCLEOTIDE SEQUENCE</scope>
    <source>
        <strain evidence="2">BIM B-1768</strain>
    </source>
</reference>
<evidence type="ECO:0000313" key="2">
    <source>
        <dbReference type="EMBL" id="UXH79808.1"/>
    </source>
</evidence>
<name>A0ABY6B657_9BURK</name>
<accession>A0ABY6B657</accession>
<feature type="region of interest" description="Disordered" evidence="1">
    <location>
        <begin position="500"/>
        <end position="553"/>
    </location>
</feature>
<feature type="compositionally biased region" description="Basic and acidic residues" evidence="1">
    <location>
        <begin position="34"/>
        <end position="49"/>
    </location>
</feature>
<dbReference type="EMBL" id="CP104562">
    <property type="protein sequence ID" value="UXH79808.1"/>
    <property type="molecule type" value="Genomic_DNA"/>
</dbReference>
<feature type="compositionally biased region" description="Polar residues" evidence="1">
    <location>
        <begin position="1"/>
        <end position="32"/>
    </location>
</feature>
<protein>
    <submittedName>
        <fullName evidence="2">Uncharacterized protein</fullName>
    </submittedName>
</protein>
<sequence length="553" mass="58500">MYLSPGSSPSAADLYTTSPVENDLTQNAQGCASDTHDDPNGRAPSDDLAAKAPPSPVVPGVSGRPSVPRPTPTARAAPGGAAPTDAGPWGCHKNWRSAVASVPKAKGEIARTYARRLLATFPQLHSYQLVEATKISGLVAEHIVRTSKSLPAEYAHIQAQCSRGPHEPNIHYARRLQETFPELTDDIVCLISGADIGRVKDDQRTAVPLGPHLLAIAQEMPRLEFEVARQYAKRLWTRHANLTSMDIRLLTGLGYRASRSQLLGLRPGPGRLTPPEPRIAGAELVSTGTVRALRSTEGGVNVPTARPAYGTPLESSAAGNVGTADRSRGTSSAFVQGAGAARRISRAAAAPYTAPQALDLSLAGRLRAGHPWRDLEARYCMALLCDLLPPRSLPAIAFGADALQDIQQMHPPPSVVIQGTIGGEPVLHFKEGPGTPLEGSAAGWANALQQAMPERDWHLMLERLQTWAPQLSARDTEPGELLGEGLANWMNYQRRFDSRTAGQTRSAGAQNKTAAASIEAAAVEPSAGGAGGRTPTGAKTQKPSEASRSSTSD</sequence>
<feature type="region of interest" description="Disordered" evidence="1">
    <location>
        <begin position="299"/>
        <end position="329"/>
    </location>
</feature>
<evidence type="ECO:0000256" key="1">
    <source>
        <dbReference type="SAM" id="MobiDB-lite"/>
    </source>
</evidence>
<dbReference type="Proteomes" id="UP001064933">
    <property type="component" value="Chromosome"/>
</dbReference>
<feature type="compositionally biased region" description="Polar residues" evidence="1">
    <location>
        <begin position="500"/>
        <end position="513"/>
    </location>
</feature>